<feature type="transmembrane region" description="Helical" evidence="8">
    <location>
        <begin position="438"/>
        <end position="455"/>
    </location>
</feature>
<dbReference type="GO" id="GO:0009103">
    <property type="term" value="P:lipopolysaccharide biosynthetic process"/>
    <property type="evidence" value="ECO:0007669"/>
    <property type="project" value="UniProtKB-ARBA"/>
</dbReference>
<dbReference type="GO" id="GO:0005886">
    <property type="term" value="C:plasma membrane"/>
    <property type="evidence" value="ECO:0007669"/>
    <property type="project" value="UniProtKB-SubCell"/>
</dbReference>
<evidence type="ECO:0000256" key="6">
    <source>
        <dbReference type="ARBA" id="ARBA00022989"/>
    </source>
</evidence>
<evidence type="ECO:0000256" key="2">
    <source>
        <dbReference type="ARBA" id="ARBA00022475"/>
    </source>
</evidence>
<gene>
    <name evidence="10" type="ORF">CJ255_02110</name>
</gene>
<feature type="transmembrane region" description="Helical" evidence="8">
    <location>
        <begin position="238"/>
        <end position="258"/>
    </location>
</feature>
<name>A0A2A6RP32_9CHLR</name>
<dbReference type="GO" id="GO:0010041">
    <property type="term" value="P:response to iron(III) ion"/>
    <property type="evidence" value="ECO:0007669"/>
    <property type="project" value="TreeGrafter"/>
</dbReference>
<feature type="transmembrane region" description="Helical" evidence="8">
    <location>
        <begin position="182"/>
        <end position="204"/>
    </location>
</feature>
<feature type="transmembrane region" description="Helical" evidence="8">
    <location>
        <begin position="674"/>
        <end position="695"/>
    </location>
</feature>
<evidence type="ECO:0000256" key="4">
    <source>
        <dbReference type="ARBA" id="ARBA00022679"/>
    </source>
</evidence>
<dbReference type="AlphaFoldDB" id="A0A2A6RP32"/>
<proteinExistence type="predicted"/>
<evidence type="ECO:0000256" key="5">
    <source>
        <dbReference type="ARBA" id="ARBA00022692"/>
    </source>
</evidence>
<dbReference type="InterPro" id="IPR038731">
    <property type="entry name" value="RgtA/B/C-like"/>
</dbReference>
<evidence type="ECO:0000256" key="1">
    <source>
        <dbReference type="ARBA" id="ARBA00004651"/>
    </source>
</evidence>
<organism evidence="10 11">
    <name type="scientific">Candidatus Viridilinea mediisalina</name>
    <dbReference type="NCBI Taxonomy" id="2024553"/>
    <lineage>
        <taxon>Bacteria</taxon>
        <taxon>Bacillati</taxon>
        <taxon>Chloroflexota</taxon>
        <taxon>Chloroflexia</taxon>
        <taxon>Chloroflexales</taxon>
        <taxon>Chloroflexineae</taxon>
        <taxon>Oscillochloridaceae</taxon>
        <taxon>Candidatus Viridilinea</taxon>
    </lineage>
</organism>
<keyword evidence="11" id="KW-1185">Reference proteome</keyword>
<keyword evidence="5 8" id="KW-0812">Transmembrane</keyword>
<feature type="transmembrane region" description="Helical" evidence="8">
    <location>
        <begin position="332"/>
        <end position="349"/>
    </location>
</feature>
<keyword evidence="6 8" id="KW-1133">Transmembrane helix</keyword>
<evidence type="ECO:0000256" key="3">
    <source>
        <dbReference type="ARBA" id="ARBA00022676"/>
    </source>
</evidence>
<dbReference type="Proteomes" id="UP000220527">
    <property type="component" value="Unassembled WGS sequence"/>
</dbReference>
<feature type="transmembrane region" description="Helical" evidence="8">
    <location>
        <begin position="410"/>
        <end position="431"/>
    </location>
</feature>
<feature type="transmembrane region" description="Helical" evidence="8">
    <location>
        <begin position="519"/>
        <end position="536"/>
    </location>
</feature>
<feature type="transmembrane region" description="Helical" evidence="8">
    <location>
        <begin position="650"/>
        <end position="668"/>
    </location>
</feature>
<evidence type="ECO:0000259" key="9">
    <source>
        <dbReference type="Pfam" id="PF13231"/>
    </source>
</evidence>
<feature type="transmembrane region" description="Helical" evidence="8">
    <location>
        <begin position="270"/>
        <end position="288"/>
    </location>
</feature>
<feature type="transmembrane region" description="Helical" evidence="8">
    <location>
        <begin position="548"/>
        <end position="567"/>
    </location>
</feature>
<feature type="domain" description="Glycosyltransferase RgtA/B/C/D-like" evidence="9">
    <location>
        <begin position="400"/>
        <end position="563"/>
    </location>
</feature>
<feature type="transmembrane region" description="Helical" evidence="8">
    <location>
        <begin position="494"/>
        <end position="513"/>
    </location>
</feature>
<dbReference type="OrthoDB" id="138503at2"/>
<dbReference type="PANTHER" id="PTHR33908">
    <property type="entry name" value="MANNOSYLTRANSFERASE YKCB-RELATED"/>
    <property type="match status" value="1"/>
</dbReference>
<feature type="transmembrane region" description="Helical" evidence="8">
    <location>
        <begin position="461"/>
        <end position="482"/>
    </location>
</feature>
<feature type="transmembrane region" description="Helical" evidence="8">
    <location>
        <begin position="707"/>
        <end position="726"/>
    </location>
</feature>
<feature type="transmembrane region" description="Helical" evidence="8">
    <location>
        <begin position="294"/>
        <end position="312"/>
    </location>
</feature>
<feature type="transmembrane region" description="Helical" evidence="8">
    <location>
        <begin position="625"/>
        <end position="643"/>
    </location>
</feature>
<feature type="transmembrane region" description="Helical" evidence="8">
    <location>
        <begin position="211"/>
        <end position="232"/>
    </location>
</feature>
<keyword evidence="7 8" id="KW-0472">Membrane</keyword>
<evidence type="ECO:0000313" key="11">
    <source>
        <dbReference type="Proteomes" id="UP000220527"/>
    </source>
</evidence>
<comment type="caution">
    <text evidence="10">The sequence shown here is derived from an EMBL/GenBank/DDBJ whole genome shotgun (WGS) entry which is preliminary data.</text>
</comment>
<dbReference type="Pfam" id="PF13231">
    <property type="entry name" value="PMT_2"/>
    <property type="match status" value="1"/>
</dbReference>
<evidence type="ECO:0000256" key="7">
    <source>
        <dbReference type="ARBA" id="ARBA00023136"/>
    </source>
</evidence>
<reference evidence="11" key="1">
    <citation type="submission" date="2017-08" db="EMBL/GenBank/DDBJ databases">
        <authorList>
            <person name="Grouzdev D.S."/>
            <person name="Gaisin V.A."/>
            <person name="Rysina M.S."/>
            <person name="Gorlenko V.M."/>
        </authorList>
    </citation>
    <scope>NUCLEOTIDE SEQUENCE [LARGE SCALE GENOMIC DNA]</scope>
    <source>
        <strain evidence="11">Kir15-3F</strain>
    </source>
</reference>
<dbReference type="EMBL" id="NQWI01000005">
    <property type="protein sequence ID" value="PDW04713.1"/>
    <property type="molecule type" value="Genomic_DNA"/>
</dbReference>
<comment type="subcellular location">
    <subcellularLocation>
        <location evidence="1">Cell membrane</location>
        <topology evidence="1">Multi-pass membrane protein</topology>
    </subcellularLocation>
</comment>
<keyword evidence="4" id="KW-0808">Transferase</keyword>
<evidence type="ECO:0000313" key="10">
    <source>
        <dbReference type="EMBL" id="PDW04713.1"/>
    </source>
</evidence>
<sequence length="850" mass="92192">MNVLFERKSALALAVAMVILLCTSSMLWFALASAPAPRIDLGSPNDDRWLGGFHPAEFGEGAHFRWSGPGARLVFHGATRHATLLDLRLSGEYLVARNEPSIRLMSGGSNHASFEVAPGWRIYRLLLAPGAAATPWGNSQPLELETALSQPGVQADVRDYRVLGVALDWAKLTPLQHHALAALPQSVTLAWLLALSGGATAWLAQHWQRAAIGSASLSMLLGGIGLSIWAWLDPAGLVWALPPSPWLLGSASLLLIWLWLQRMPVLPEHALPRGAALGLVVVATGVALMHSQVAILVGLGLALLGMLLLARLPTQAGAAWQTLDMPISQRHALLMLSVIFLLALGLRLFRLDQLPFGLWRDEARHGLVALRMLEDPAYRPIYVLDHQVHLPGLGLYPFTSVIHLFGPSAWSLRIATAFAGALTIFPIYAVATRLTGQRALGLAAALFLATSSWHINVSRLAFPTVFEPLFTLSGIALLLFALANRRAEAHQQPFVAFHLLAALSAGICLGFALQTYHTGRAAPLVVAWLALLLLIHNPRQWQAWLVRMLLCGLGFIITTAPLGWYAIVEAEAFNDRVGQVFLLGNESLRGLAPLDALDNNLERHLLMFNALGDANGRHHAPLRPLFDIIAAMGLLLGLVALARNLHDWRTVFLLSALAIGILPGLFAVDAPHAMRTFGSLVPAYLIAVFGWAWALHLATPRLALRRFVFTVGVGALIVLNAGLYFVLMPPQVGVYLVFYPVQSQMGVYMRSLADEERLPPQIFVGDGLPQDPVFAFLTTGIPVETFAGSQLSTPAEPGAIFILSGYFLEDDLANLAPILGPQPEPIKLGPTFPDGSRRTFYVYEVSHDAH</sequence>
<evidence type="ECO:0000256" key="8">
    <source>
        <dbReference type="SAM" id="Phobius"/>
    </source>
</evidence>
<protein>
    <recommendedName>
        <fullName evidence="9">Glycosyltransferase RgtA/B/C/D-like domain-containing protein</fullName>
    </recommendedName>
</protein>
<dbReference type="PANTHER" id="PTHR33908:SF3">
    <property type="entry name" value="UNDECAPRENYL PHOSPHATE-ALPHA-4-AMINO-4-DEOXY-L-ARABINOSE ARABINOSYL TRANSFERASE"/>
    <property type="match status" value="1"/>
</dbReference>
<accession>A0A2A6RP32</accession>
<keyword evidence="3" id="KW-0328">Glycosyltransferase</keyword>
<keyword evidence="2" id="KW-1003">Cell membrane</keyword>
<dbReference type="InterPro" id="IPR050297">
    <property type="entry name" value="LipidA_mod_glycosyltrf_83"/>
</dbReference>
<dbReference type="GO" id="GO:0016763">
    <property type="term" value="F:pentosyltransferase activity"/>
    <property type="evidence" value="ECO:0007669"/>
    <property type="project" value="TreeGrafter"/>
</dbReference>